<sequence length="326" mass="35263">MNRNAVDLRLMRSFVAVARTGSVTRAAAELHLTQPALSQHLREMGELMGVPLFDRVGRGVMLTRAGADLYAQLDPLLSKLDLVLTDAIDSSRDVRGSLRIGAIDTYARSLVIPAVSALLAAHSQLRVSVREVPAAAIDRELVENELDIGVAFSHLSSPDIEQRTLFREQLGLARVASAHAGRRPVSLAEVATHPLALLNGDFAMRRQIDTAFARADIALDVRVEAANVDSLMRLAEAGRYATIASRLALPRNTPLVMVDIADDGMARIAALRWRKGKTFSPAMESFEQALMAEIRAAKLDLGHASAKPRATDPTGVRKATAKRTPS</sequence>
<dbReference type="InterPro" id="IPR036388">
    <property type="entry name" value="WH-like_DNA-bd_sf"/>
</dbReference>
<dbReference type="InterPro" id="IPR036390">
    <property type="entry name" value="WH_DNA-bd_sf"/>
</dbReference>
<dbReference type="EMBL" id="SMRP01000007">
    <property type="protein sequence ID" value="TDG22761.1"/>
    <property type="molecule type" value="Genomic_DNA"/>
</dbReference>
<name>A0A4V2ZYY0_9BURK</name>
<evidence type="ECO:0000256" key="2">
    <source>
        <dbReference type="ARBA" id="ARBA00023015"/>
    </source>
</evidence>
<keyword evidence="4" id="KW-0804">Transcription</keyword>
<organism evidence="7 8">
    <name type="scientific">Paraburkholderia silviterrae</name>
    <dbReference type="NCBI Taxonomy" id="2528715"/>
    <lineage>
        <taxon>Bacteria</taxon>
        <taxon>Pseudomonadati</taxon>
        <taxon>Pseudomonadota</taxon>
        <taxon>Betaproteobacteria</taxon>
        <taxon>Burkholderiales</taxon>
        <taxon>Burkholderiaceae</taxon>
        <taxon>Paraburkholderia</taxon>
    </lineage>
</organism>
<keyword evidence="3" id="KW-0238">DNA-binding</keyword>
<evidence type="ECO:0000259" key="6">
    <source>
        <dbReference type="PROSITE" id="PS50931"/>
    </source>
</evidence>
<dbReference type="GO" id="GO:0003700">
    <property type="term" value="F:DNA-binding transcription factor activity"/>
    <property type="evidence" value="ECO:0007669"/>
    <property type="project" value="InterPro"/>
</dbReference>
<dbReference type="Pfam" id="PF00126">
    <property type="entry name" value="HTH_1"/>
    <property type="match status" value="1"/>
</dbReference>
<dbReference type="Gene3D" id="3.40.190.290">
    <property type="match status" value="1"/>
</dbReference>
<dbReference type="GO" id="GO:0005829">
    <property type="term" value="C:cytosol"/>
    <property type="evidence" value="ECO:0007669"/>
    <property type="project" value="TreeGrafter"/>
</dbReference>
<dbReference type="GO" id="GO:0003677">
    <property type="term" value="F:DNA binding"/>
    <property type="evidence" value="ECO:0007669"/>
    <property type="project" value="UniProtKB-KW"/>
</dbReference>
<keyword evidence="2" id="KW-0805">Transcription regulation</keyword>
<dbReference type="SUPFAM" id="SSF53850">
    <property type="entry name" value="Periplasmic binding protein-like II"/>
    <property type="match status" value="1"/>
</dbReference>
<evidence type="ECO:0000256" key="5">
    <source>
        <dbReference type="SAM" id="MobiDB-lite"/>
    </source>
</evidence>
<feature type="region of interest" description="Disordered" evidence="5">
    <location>
        <begin position="303"/>
        <end position="326"/>
    </location>
</feature>
<reference evidence="7 8" key="1">
    <citation type="submission" date="2019-03" db="EMBL/GenBank/DDBJ databases">
        <title>Paraburkholderia sp. 4M-K11, isolated from subtropical forest soil.</title>
        <authorList>
            <person name="Gao Z.-H."/>
            <person name="Qiu L.-H."/>
        </authorList>
    </citation>
    <scope>NUCLEOTIDE SEQUENCE [LARGE SCALE GENOMIC DNA]</scope>
    <source>
        <strain evidence="7 8">4M-K11</strain>
    </source>
</reference>
<feature type="domain" description="HTH lysR-type" evidence="6">
    <location>
        <begin position="6"/>
        <end position="63"/>
    </location>
</feature>
<evidence type="ECO:0000313" key="7">
    <source>
        <dbReference type="EMBL" id="TDG22761.1"/>
    </source>
</evidence>
<dbReference type="PRINTS" id="PR00039">
    <property type="entry name" value="HTHLYSR"/>
</dbReference>
<dbReference type="InterPro" id="IPR000847">
    <property type="entry name" value="LysR_HTH_N"/>
</dbReference>
<dbReference type="Proteomes" id="UP000295722">
    <property type="component" value="Unassembled WGS sequence"/>
</dbReference>
<proteinExistence type="inferred from homology"/>
<comment type="caution">
    <text evidence="7">The sequence shown here is derived from an EMBL/GenBank/DDBJ whole genome shotgun (WGS) entry which is preliminary data.</text>
</comment>
<comment type="similarity">
    <text evidence="1">Belongs to the LysR transcriptional regulatory family.</text>
</comment>
<accession>A0A4V2ZYY0</accession>
<evidence type="ECO:0000256" key="4">
    <source>
        <dbReference type="ARBA" id="ARBA00023163"/>
    </source>
</evidence>
<dbReference type="OrthoDB" id="646694at2"/>
<evidence type="ECO:0000313" key="8">
    <source>
        <dbReference type="Proteomes" id="UP000295722"/>
    </source>
</evidence>
<protein>
    <submittedName>
        <fullName evidence="7">LysR family transcriptional regulator</fullName>
    </submittedName>
</protein>
<dbReference type="PANTHER" id="PTHR30419:SF8">
    <property type="entry name" value="NITROGEN ASSIMILATION TRANSCRIPTIONAL ACTIVATOR-RELATED"/>
    <property type="match status" value="1"/>
</dbReference>
<dbReference type="FunFam" id="1.10.10.10:FF:000001">
    <property type="entry name" value="LysR family transcriptional regulator"/>
    <property type="match status" value="1"/>
</dbReference>
<dbReference type="CDD" id="cd05466">
    <property type="entry name" value="PBP2_LTTR_substrate"/>
    <property type="match status" value="1"/>
</dbReference>
<dbReference type="AlphaFoldDB" id="A0A4V2ZYY0"/>
<dbReference type="RefSeq" id="WP_133195858.1">
    <property type="nucleotide sequence ID" value="NZ_JBHUCW010000011.1"/>
</dbReference>
<dbReference type="PROSITE" id="PS50931">
    <property type="entry name" value="HTH_LYSR"/>
    <property type="match status" value="1"/>
</dbReference>
<dbReference type="InterPro" id="IPR005119">
    <property type="entry name" value="LysR_subst-bd"/>
</dbReference>
<dbReference type="SUPFAM" id="SSF46785">
    <property type="entry name" value="Winged helix' DNA-binding domain"/>
    <property type="match status" value="1"/>
</dbReference>
<dbReference type="InterPro" id="IPR050950">
    <property type="entry name" value="HTH-type_LysR_regulators"/>
</dbReference>
<dbReference type="Pfam" id="PF03466">
    <property type="entry name" value="LysR_substrate"/>
    <property type="match status" value="1"/>
</dbReference>
<evidence type="ECO:0000256" key="3">
    <source>
        <dbReference type="ARBA" id="ARBA00023125"/>
    </source>
</evidence>
<keyword evidence="8" id="KW-1185">Reference proteome</keyword>
<dbReference type="PANTHER" id="PTHR30419">
    <property type="entry name" value="HTH-TYPE TRANSCRIPTIONAL REGULATOR YBHD"/>
    <property type="match status" value="1"/>
</dbReference>
<gene>
    <name evidence="7" type="ORF">EYW47_16205</name>
</gene>
<evidence type="ECO:0000256" key="1">
    <source>
        <dbReference type="ARBA" id="ARBA00009437"/>
    </source>
</evidence>
<dbReference type="Gene3D" id="1.10.10.10">
    <property type="entry name" value="Winged helix-like DNA-binding domain superfamily/Winged helix DNA-binding domain"/>
    <property type="match status" value="1"/>
</dbReference>